<reference evidence="3" key="1">
    <citation type="submission" date="2025-08" db="UniProtKB">
        <authorList>
            <consortium name="Ensembl"/>
        </authorList>
    </citation>
    <scope>IDENTIFICATION</scope>
</reference>
<evidence type="ECO:0000256" key="2">
    <source>
        <dbReference type="ARBA" id="ARBA00022777"/>
    </source>
</evidence>
<evidence type="ECO:0000313" key="4">
    <source>
        <dbReference type="Proteomes" id="UP000694402"/>
    </source>
</evidence>
<keyword evidence="4" id="KW-1185">Reference proteome</keyword>
<sequence>LSGLGYPVEWHCVGVGMGTARVSAALVTREGQMKTTAEEPVTIWEPHSDHYVQSSTDIWSKGCSTVRVGGTLKQHNVTPSQSHFCEIKLQQVD</sequence>
<dbReference type="PANTHER" id="PTHR43435:SF4">
    <property type="entry name" value="FGGY CARBOHYDRATE KINASE DOMAIN-CONTAINING PROTEIN"/>
    <property type="match status" value="1"/>
</dbReference>
<name>A0A8C8FG74_ONCTS</name>
<proteinExistence type="predicted"/>
<dbReference type="GO" id="GO:0019150">
    <property type="term" value="F:D-ribulokinase activity"/>
    <property type="evidence" value="ECO:0007669"/>
    <property type="project" value="TreeGrafter"/>
</dbReference>
<dbReference type="GO" id="GO:0019321">
    <property type="term" value="P:pentose metabolic process"/>
    <property type="evidence" value="ECO:0007669"/>
    <property type="project" value="TreeGrafter"/>
</dbReference>
<dbReference type="Ensembl" id="ENSOTST00005037563.2">
    <property type="protein sequence ID" value="ENSOTSP00005034628.2"/>
    <property type="gene ID" value="ENSOTSG00005016297.2"/>
</dbReference>
<dbReference type="AlphaFoldDB" id="A0A8C8FG74"/>
<dbReference type="InterPro" id="IPR043129">
    <property type="entry name" value="ATPase_NBD"/>
</dbReference>
<protein>
    <submittedName>
        <fullName evidence="3">Uncharacterized protein</fullName>
    </submittedName>
</protein>
<dbReference type="GO" id="GO:0005737">
    <property type="term" value="C:cytoplasm"/>
    <property type="evidence" value="ECO:0007669"/>
    <property type="project" value="TreeGrafter"/>
</dbReference>
<keyword evidence="2" id="KW-0418">Kinase</keyword>
<dbReference type="PANTHER" id="PTHR43435">
    <property type="entry name" value="RIBULOKINASE"/>
    <property type="match status" value="1"/>
</dbReference>
<reference evidence="3" key="2">
    <citation type="submission" date="2025-09" db="UniProtKB">
        <authorList>
            <consortium name="Ensembl"/>
        </authorList>
    </citation>
    <scope>IDENTIFICATION</scope>
</reference>
<dbReference type="SUPFAM" id="SSF53067">
    <property type="entry name" value="Actin-like ATPase domain"/>
    <property type="match status" value="1"/>
</dbReference>
<evidence type="ECO:0000256" key="1">
    <source>
        <dbReference type="ARBA" id="ARBA00022679"/>
    </source>
</evidence>
<dbReference type="Gene3D" id="3.30.420.40">
    <property type="match status" value="1"/>
</dbReference>
<organism evidence="3 4">
    <name type="scientific">Oncorhynchus tshawytscha</name>
    <name type="common">Chinook salmon</name>
    <name type="synonym">Salmo tshawytscha</name>
    <dbReference type="NCBI Taxonomy" id="74940"/>
    <lineage>
        <taxon>Eukaryota</taxon>
        <taxon>Metazoa</taxon>
        <taxon>Chordata</taxon>
        <taxon>Craniata</taxon>
        <taxon>Vertebrata</taxon>
        <taxon>Euteleostomi</taxon>
        <taxon>Actinopterygii</taxon>
        <taxon>Neopterygii</taxon>
        <taxon>Teleostei</taxon>
        <taxon>Protacanthopterygii</taxon>
        <taxon>Salmoniformes</taxon>
        <taxon>Salmonidae</taxon>
        <taxon>Salmoninae</taxon>
        <taxon>Oncorhynchus</taxon>
    </lineage>
</organism>
<keyword evidence="1" id="KW-0808">Transferase</keyword>
<evidence type="ECO:0000313" key="3">
    <source>
        <dbReference type="Ensembl" id="ENSOTSP00005034628.2"/>
    </source>
</evidence>
<accession>A0A8C8FG74</accession>
<dbReference type="GeneTree" id="ENSGT00940000175231"/>
<dbReference type="Proteomes" id="UP000694402">
    <property type="component" value="Unassembled WGS sequence"/>
</dbReference>